<dbReference type="EMBL" id="FLRC01000018">
    <property type="protein sequence ID" value="SBT25395.1"/>
    <property type="molecule type" value="Genomic_DNA"/>
</dbReference>
<keyword evidence="3" id="KW-1185">Reference proteome</keyword>
<protein>
    <submittedName>
        <fullName evidence="1">Uncharacterized protein</fullName>
    </submittedName>
</protein>
<accession>A0A1C3K1W5</accession>
<organism evidence="1 3">
    <name type="scientific">Orrella dioscoreae</name>
    <dbReference type="NCBI Taxonomy" id="1851544"/>
    <lineage>
        <taxon>Bacteria</taxon>
        <taxon>Pseudomonadati</taxon>
        <taxon>Pseudomonadota</taxon>
        <taxon>Betaproteobacteria</taxon>
        <taxon>Burkholderiales</taxon>
        <taxon>Alcaligenaceae</taxon>
        <taxon>Orrella</taxon>
    </lineage>
</organism>
<gene>
    <name evidence="1" type="ORF">ODI_01819</name>
    <name evidence="2" type="ORF">ODI_R1702</name>
</gene>
<proteinExistence type="predicted"/>
<dbReference type="KEGG" id="odi:ODI_R1702"/>
<reference evidence="1 3" key="1">
    <citation type="submission" date="2016-06" db="EMBL/GenBank/DDBJ databases">
        <authorList>
            <person name="Kjaerup R.B."/>
            <person name="Dalgaard T.S."/>
            <person name="Juul-Madsen H.R."/>
        </authorList>
    </citation>
    <scope>NUCLEOTIDE SEQUENCE [LARGE SCALE GENOMIC DNA]</scope>
    <source>
        <strain evidence="1">Orrdi1</strain>
    </source>
</reference>
<dbReference type="RefSeq" id="WP_067753275.1">
    <property type="nucleotide sequence ID" value="NZ_LT907988.1"/>
</dbReference>
<sequence>MNSTPPPRAPAFPRGFAPSWGHERADCRGDRALGFFIDDLHRVLSQHDDAREGGALALIPAQQAVDALLRRYVEIGASPAAFNGQTVTLRQGADQMGVAQIVPVFSPGLKEALTTLLRRSPPADRRQ</sequence>
<evidence type="ECO:0000313" key="3">
    <source>
        <dbReference type="Proteomes" id="UP000078558"/>
    </source>
</evidence>
<reference evidence="2 3" key="2">
    <citation type="submission" date="2017-08" db="EMBL/GenBank/DDBJ databases">
        <authorList>
            <person name="de Groot N.N."/>
        </authorList>
    </citation>
    <scope>NUCLEOTIDE SEQUENCE [LARGE SCALE GENOMIC DNA]</scope>
    <source>
        <strain evidence="2">Orrdi1</strain>
    </source>
</reference>
<name>A0A1C3K1W5_9BURK</name>
<evidence type="ECO:0000313" key="2">
    <source>
        <dbReference type="EMBL" id="SOE48882.1"/>
    </source>
</evidence>
<dbReference type="STRING" id="1851544.ODI_01819"/>
<evidence type="ECO:0000313" key="1">
    <source>
        <dbReference type="EMBL" id="SBT25395.1"/>
    </source>
</evidence>
<dbReference type="Proteomes" id="UP000078558">
    <property type="component" value="Chromosome I"/>
</dbReference>
<dbReference type="EMBL" id="LT907988">
    <property type="protein sequence ID" value="SOE48882.1"/>
    <property type="molecule type" value="Genomic_DNA"/>
</dbReference>
<dbReference type="AlphaFoldDB" id="A0A1C3K1W5"/>
<dbReference type="OrthoDB" id="8686335at2"/>